<protein>
    <submittedName>
        <fullName evidence="2">Uncharacterized protein</fullName>
    </submittedName>
</protein>
<evidence type="ECO:0000313" key="3">
    <source>
        <dbReference type="Proteomes" id="UP000270342"/>
    </source>
</evidence>
<proteinExistence type="predicted"/>
<organism evidence="2 3">
    <name type="scientific">Pararobbsia silviterrae</name>
    <dbReference type="NCBI Taxonomy" id="1792498"/>
    <lineage>
        <taxon>Bacteria</taxon>
        <taxon>Pseudomonadati</taxon>
        <taxon>Pseudomonadota</taxon>
        <taxon>Betaproteobacteria</taxon>
        <taxon>Burkholderiales</taxon>
        <taxon>Burkholderiaceae</taxon>
        <taxon>Pararobbsia</taxon>
    </lineage>
</organism>
<feature type="coiled-coil region" evidence="1">
    <location>
        <begin position="30"/>
        <end position="57"/>
    </location>
</feature>
<sequence length="66" mass="6912">MSILDGKLGGVVDGESFVPVISHLLAGTSLDVAIQELGAAEAELERAKKAVSDAKKKVARAFHIPR</sequence>
<keyword evidence="3" id="KW-1185">Reference proteome</keyword>
<accession>A0A494Y8B4</accession>
<dbReference type="Proteomes" id="UP000270342">
    <property type="component" value="Unassembled WGS sequence"/>
</dbReference>
<evidence type="ECO:0000313" key="2">
    <source>
        <dbReference type="EMBL" id="RKP58626.1"/>
    </source>
</evidence>
<gene>
    <name evidence="2" type="ORF">D7S86_01395</name>
</gene>
<dbReference type="AlphaFoldDB" id="A0A494Y8B4"/>
<reference evidence="2 3" key="1">
    <citation type="submission" date="2018-10" db="EMBL/GenBank/DDBJ databases">
        <title>Robbsia sp. DHC34, isolated from soil.</title>
        <authorList>
            <person name="Gao Z.-H."/>
            <person name="Qiu L.-H."/>
        </authorList>
    </citation>
    <scope>NUCLEOTIDE SEQUENCE [LARGE SCALE GENOMIC DNA]</scope>
    <source>
        <strain evidence="2 3">DHC34</strain>
    </source>
</reference>
<dbReference type="EMBL" id="RBZU01000001">
    <property type="protein sequence ID" value="RKP58626.1"/>
    <property type="molecule type" value="Genomic_DNA"/>
</dbReference>
<comment type="caution">
    <text evidence="2">The sequence shown here is derived from an EMBL/GenBank/DDBJ whole genome shotgun (WGS) entry which is preliminary data.</text>
</comment>
<evidence type="ECO:0000256" key="1">
    <source>
        <dbReference type="SAM" id="Coils"/>
    </source>
</evidence>
<name>A0A494Y8B4_9BURK</name>
<keyword evidence="1" id="KW-0175">Coiled coil</keyword>